<keyword evidence="1" id="KW-0732">Signal</keyword>
<evidence type="ECO:0000313" key="2">
    <source>
        <dbReference type="EMBL" id="PJJ83554.1"/>
    </source>
</evidence>
<name>A0A2H9VRW1_9SPHI</name>
<feature type="chain" id="PRO_5014117934" description="Endosialidase-like protein" evidence="1">
    <location>
        <begin position="21"/>
        <end position="405"/>
    </location>
</feature>
<feature type="signal peptide" evidence="1">
    <location>
        <begin position="1"/>
        <end position="20"/>
    </location>
</feature>
<reference evidence="2 3" key="1">
    <citation type="submission" date="2017-11" db="EMBL/GenBank/DDBJ databases">
        <title>Genomic Encyclopedia of Archaeal and Bacterial Type Strains, Phase II (KMG-II): From Individual Species to Whole Genera.</title>
        <authorList>
            <person name="Goeker M."/>
        </authorList>
    </citation>
    <scope>NUCLEOTIDE SEQUENCE [LARGE SCALE GENOMIC DNA]</scope>
    <source>
        <strain evidence="2 3">DSM 28175</strain>
    </source>
</reference>
<sequence>MKKYYLSLIAFLAALQLSYAQNTFPTPSGNVGIGATTPLLLLHVQGTNAAGTFNSAIFGNTSGIKGASARVYLSGNNYISRSTYIEGINVEANTGNEHDLAFGTSSSGSDPVERMRINHIGNVGIGTTAPLRKLHIKASNSAYAFLVEAAAGGYANVDILSDRTSGNAGGFRAFSSGDANSYFEMTPQADRSGVFFKFSDGTASPSTKVTFTSTGNVGIGTTTPTEKLSITSGSIKINNSNPGNRLIWSRLDNTHATGLASDGYSTLQFISNGVQRMALTPNGNLLIGKTTQVNIAYRLDIDGSIRANKMVVNTTGADYVFEPGYKLTDLGDVEAYVKKYRHLPKIQTAQQMESNGLELAEFNTKLLEKVEELTLYLIEKDKQIKAQEARLKRLEDALLKKETPQ</sequence>
<protein>
    <recommendedName>
        <fullName evidence="4">Endosialidase-like protein</fullName>
    </recommendedName>
</protein>
<proteinExistence type="predicted"/>
<comment type="caution">
    <text evidence="2">The sequence shown here is derived from an EMBL/GenBank/DDBJ whole genome shotgun (WGS) entry which is preliminary data.</text>
</comment>
<evidence type="ECO:0000256" key="1">
    <source>
        <dbReference type="SAM" id="SignalP"/>
    </source>
</evidence>
<evidence type="ECO:0008006" key="4">
    <source>
        <dbReference type="Google" id="ProtNLM"/>
    </source>
</evidence>
<dbReference type="AlphaFoldDB" id="A0A2H9VRW1"/>
<dbReference type="RefSeq" id="WP_100339809.1">
    <property type="nucleotide sequence ID" value="NZ_PGFJ01000001.1"/>
</dbReference>
<gene>
    <name evidence="2" type="ORF">CLV57_0539</name>
</gene>
<accession>A0A2H9VRW1</accession>
<organism evidence="2 3">
    <name type="scientific">Mucilaginibacter auburnensis</name>
    <dbReference type="NCBI Taxonomy" id="1457233"/>
    <lineage>
        <taxon>Bacteria</taxon>
        <taxon>Pseudomonadati</taxon>
        <taxon>Bacteroidota</taxon>
        <taxon>Sphingobacteriia</taxon>
        <taxon>Sphingobacteriales</taxon>
        <taxon>Sphingobacteriaceae</taxon>
        <taxon>Mucilaginibacter</taxon>
    </lineage>
</organism>
<dbReference type="OrthoDB" id="1357586at2"/>
<dbReference type="Proteomes" id="UP000242687">
    <property type="component" value="Unassembled WGS sequence"/>
</dbReference>
<keyword evidence="3" id="KW-1185">Reference proteome</keyword>
<evidence type="ECO:0000313" key="3">
    <source>
        <dbReference type="Proteomes" id="UP000242687"/>
    </source>
</evidence>
<dbReference type="EMBL" id="PGFJ01000001">
    <property type="protein sequence ID" value="PJJ83554.1"/>
    <property type="molecule type" value="Genomic_DNA"/>
</dbReference>